<dbReference type="SUPFAM" id="SSF51905">
    <property type="entry name" value="FAD/NAD(P)-binding domain"/>
    <property type="match status" value="1"/>
</dbReference>
<organism evidence="4 5">
    <name type="scientific">Antrihabitans stalactiti</name>
    <dbReference type="NCBI Taxonomy" id="2584121"/>
    <lineage>
        <taxon>Bacteria</taxon>
        <taxon>Bacillati</taxon>
        <taxon>Actinomycetota</taxon>
        <taxon>Actinomycetes</taxon>
        <taxon>Mycobacteriales</taxon>
        <taxon>Nocardiaceae</taxon>
        <taxon>Antrihabitans</taxon>
    </lineage>
</organism>
<evidence type="ECO:0000256" key="1">
    <source>
        <dbReference type="ARBA" id="ARBA00023002"/>
    </source>
</evidence>
<reference evidence="4 5" key="1">
    <citation type="submission" date="2019-05" db="EMBL/GenBank/DDBJ databases">
        <authorList>
            <person name="Lee S.D."/>
        </authorList>
    </citation>
    <scope>NUCLEOTIDE SEQUENCE [LARGE SCALE GENOMIC DNA]</scope>
    <source>
        <strain evidence="4 5">YC2-7</strain>
    </source>
</reference>
<dbReference type="InterPro" id="IPR050631">
    <property type="entry name" value="PheA/TfdB_FAD_monoxygenase"/>
</dbReference>
<dbReference type="Gene3D" id="3.50.50.60">
    <property type="entry name" value="FAD/NAD(P)-binding domain"/>
    <property type="match status" value="1"/>
</dbReference>
<protein>
    <submittedName>
        <fullName evidence="4">Bifunctional 3-(3-hydroxy-phenyl)propionate/3-hydroxycinnamic acid hydroxylase</fullName>
    </submittedName>
</protein>
<accession>A0A848KTA8</accession>
<dbReference type="GO" id="GO:0008688">
    <property type="term" value="F:3-(3-hydroxyphenyl)propionate hydroxylase activity"/>
    <property type="evidence" value="ECO:0007669"/>
    <property type="project" value="TreeGrafter"/>
</dbReference>
<sequence length="527" mass="57499">MTDSELTDVVVVGYGPVGAMVANLLGQAGVATIVLERDVKPHTMPRAGATDDEVIRIFQAAGLDDQLLPLLDLGQSTQFVAANGDQLVTMRPSGGRNGFPQLAFFYQPDLERVLHDGVARYPQVSVRMGVRVEAVHDDGDGVTVWTRTGDRGRQTAIRARYVVACDGGRSTVRNLCSIAFTGSTYAQPWLVVDAKLEAPLDDVTCFQFVGNPDRPAVTLPLPGTHHRWEFMVLPGEDQAALATLENARRLISPWVDPDRVTILRHIVYTFHARAADRWRSGRVLLAGDAAHLMPPFAGQGLSAGMRDAHNLAWKLAAVIAGTADSSLLDSYESERRPHVTRMTRLTRFSGALVQTRRRRVAKIRDIALAKAARVSYFTEGRFKPHLRYSSGAFDSSRRRSGAGHAFPQPTVRTSAGRLRPLDDLIGSGWAVVGRDLDPQANMPSESRELWASLGAAYLSVSRPGHRRTRCAAGTVVVEDLDGYVLDFFDRHGGDFAIVRPDRIVFAMPDAGDLDNAADLYTSLVGVA</sequence>
<dbReference type="PANTHER" id="PTHR43476:SF3">
    <property type="entry name" value="FAD-BINDING MONOOXYGENASE"/>
    <property type="match status" value="1"/>
</dbReference>
<dbReference type="Pfam" id="PF01494">
    <property type="entry name" value="FAD_binding_3"/>
    <property type="match status" value="1"/>
</dbReference>
<dbReference type="EMBL" id="VCQU01000018">
    <property type="protein sequence ID" value="NMN99420.1"/>
    <property type="molecule type" value="Genomic_DNA"/>
</dbReference>
<evidence type="ECO:0000256" key="2">
    <source>
        <dbReference type="SAM" id="MobiDB-lite"/>
    </source>
</evidence>
<comment type="caution">
    <text evidence="4">The sequence shown here is derived from an EMBL/GenBank/DDBJ whole genome shotgun (WGS) entry which is preliminary data.</text>
</comment>
<feature type="domain" description="FAD-binding" evidence="3">
    <location>
        <begin position="7"/>
        <end position="345"/>
    </location>
</feature>
<name>A0A848KTA8_9NOCA</name>
<dbReference type="PANTHER" id="PTHR43476">
    <property type="entry name" value="3-(3-HYDROXY-PHENYL)PROPIONATE/3-HYDROXYCINNAMIC ACID HYDROXYLASE"/>
    <property type="match status" value="1"/>
</dbReference>
<evidence type="ECO:0000259" key="3">
    <source>
        <dbReference type="Pfam" id="PF01494"/>
    </source>
</evidence>
<dbReference type="GO" id="GO:0019622">
    <property type="term" value="P:3-(3-hydroxy)phenylpropionate catabolic process"/>
    <property type="evidence" value="ECO:0007669"/>
    <property type="project" value="TreeGrafter"/>
</dbReference>
<dbReference type="InterPro" id="IPR002938">
    <property type="entry name" value="FAD-bd"/>
</dbReference>
<keyword evidence="5" id="KW-1185">Reference proteome</keyword>
<dbReference type="Gene3D" id="3.30.70.2450">
    <property type="match status" value="1"/>
</dbReference>
<gene>
    <name evidence="4" type="ORF">FGL95_30820</name>
</gene>
<evidence type="ECO:0000313" key="4">
    <source>
        <dbReference type="EMBL" id="NMN99420.1"/>
    </source>
</evidence>
<dbReference type="RefSeq" id="WP_169594688.1">
    <property type="nucleotide sequence ID" value="NZ_VCQU01000018.1"/>
</dbReference>
<proteinExistence type="predicted"/>
<keyword evidence="1" id="KW-0560">Oxidoreductase</keyword>
<dbReference type="Proteomes" id="UP000535543">
    <property type="component" value="Unassembled WGS sequence"/>
</dbReference>
<feature type="region of interest" description="Disordered" evidence="2">
    <location>
        <begin position="393"/>
        <end position="412"/>
    </location>
</feature>
<evidence type="ECO:0000313" key="5">
    <source>
        <dbReference type="Proteomes" id="UP000535543"/>
    </source>
</evidence>
<dbReference type="InterPro" id="IPR036188">
    <property type="entry name" value="FAD/NAD-bd_sf"/>
</dbReference>
<reference evidence="4 5" key="2">
    <citation type="submission" date="2020-06" db="EMBL/GenBank/DDBJ databases">
        <title>Antribacter stalactiti gen. nov., sp. nov., a new member of the family Nacardiaceae isolated from a cave.</title>
        <authorList>
            <person name="Kim I.S."/>
        </authorList>
    </citation>
    <scope>NUCLEOTIDE SEQUENCE [LARGE SCALE GENOMIC DNA]</scope>
    <source>
        <strain evidence="4 5">YC2-7</strain>
    </source>
</reference>
<dbReference type="AlphaFoldDB" id="A0A848KTA8"/>
<dbReference type="PRINTS" id="PR00420">
    <property type="entry name" value="RNGMNOXGNASE"/>
</dbReference>
<dbReference type="GO" id="GO:0071949">
    <property type="term" value="F:FAD binding"/>
    <property type="evidence" value="ECO:0007669"/>
    <property type="project" value="InterPro"/>
</dbReference>
<dbReference type="NCBIfam" id="NF004829">
    <property type="entry name" value="PRK06183.1-3"/>
    <property type="match status" value="1"/>
</dbReference>